<keyword evidence="6" id="KW-1185">Reference proteome</keyword>
<feature type="domain" description="Multidrug resistance protein MdtA-like beta-barrel" evidence="3">
    <location>
        <begin position="189"/>
        <end position="269"/>
    </location>
</feature>
<dbReference type="PANTHER" id="PTHR30158">
    <property type="entry name" value="ACRA/E-RELATED COMPONENT OF DRUG EFFLUX TRANSPORTER"/>
    <property type="match status" value="1"/>
</dbReference>
<feature type="domain" description="Multidrug resistance protein MdtA-like alpha-helical hairpin" evidence="2">
    <location>
        <begin position="92"/>
        <end position="148"/>
    </location>
</feature>
<name>A0A1M7ZXM0_9FLAO</name>
<dbReference type="Proteomes" id="UP000184611">
    <property type="component" value="Unassembled WGS sequence"/>
</dbReference>
<dbReference type="InterPro" id="IPR006143">
    <property type="entry name" value="RND_pump_MFP"/>
</dbReference>
<evidence type="ECO:0000259" key="3">
    <source>
        <dbReference type="Pfam" id="PF25944"/>
    </source>
</evidence>
<dbReference type="InterPro" id="IPR058624">
    <property type="entry name" value="MdtA-like_HH"/>
</dbReference>
<gene>
    <name evidence="5" type="ORF">SAMN05443547_1987</name>
</gene>
<dbReference type="GO" id="GO:0046677">
    <property type="term" value="P:response to antibiotic"/>
    <property type="evidence" value="ECO:0007669"/>
    <property type="project" value="TreeGrafter"/>
</dbReference>
<dbReference type="STRING" id="416016.SAMN05443547_1987"/>
<dbReference type="PANTHER" id="PTHR30158:SF23">
    <property type="entry name" value="MULTIDRUG RESISTANCE PROTEIN MEXA"/>
    <property type="match status" value="1"/>
</dbReference>
<protein>
    <submittedName>
        <fullName evidence="5">Membrane fusion protein, multidrug efflux system</fullName>
    </submittedName>
</protein>
<sequence>MAKRIFMLLSLGSILLLSSCGHKEEVKEEEAKFLVSNPLEKDTIVDRKYVAQIHSIRHIELRALERGYLQNIFVDEGQFVTKGQKMFRIMPNVYEAELAKSKAEAESALIEYQNTKTLAEKNVVSKNELALAKARLSKANAEVSLAQTHLGFTDIRAPFSGIMNHLEAREGSLLDEGDLLTTLSDNSKMWVYFNVPEAEYLNYVTKKSKGEMIKVNLEMANGAIFNQEGVVETIEGEFNNETGNIAFRATFNNPNKILRHGETGNIIVRNDYKKALLIPQKATFEVLDKKFVFVIDKNNTVVQREITVSEEEIPYLFIVKSGLTVGDKILLDGLRKVKNGQKIHVDYQTPNKVFSSLHLYAE</sequence>
<evidence type="ECO:0000259" key="4">
    <source>
        <dbReference type="Pfam" id="PF25967"/>
    </source>
</evidence>
<dbReference type="InterPro" id="IPR058627">
    <property type="entry name" value="MdtA-like_C"/>
</dbReference>
<dbReference type="Gene3D" id="2.40.50.100">
    <property type="match status" value="1"/>
</dbReference>
<reference evidence="6" key="1">
    <citation type="submission" date="2016-12" db="EMBL/GenBank/DDBJ databases">
        <authorList>
            <person name="Varghese N."/>
            <person name="Submissions S."/>
        </authorList>
    </citation>
    <scope>NUCLEOTIDE SEQUENCE [LARGE SCALE GENOMIC DNA]</scope>
    <source>
        <strain evidence="6">DSM 18830</strain>
    </source>
</reference>
<evidence type="ECO:0000256" key="1">
    <source>
        <dbReference type="ARBA" id="ARBA00009477"/>
    </source>
</evidence>
<dbReference type="PROSITE" id="PS51257">
    <property type="entry name" value="PROKAR_LIPOPROTEIN"/>
    <property type="match status" value="1"/>
</dbReference>
<dbReference type="InterPro" id="IPR058626">
    <property type="entry name" value="MdtA-like_b-barrel"/>
</dbReference>
<dbReference type="EMBL" id="FRYK01000003">
    <property type="protein sequence ID" value="SHO73624.1"/>
    <property type="molecule type" value="Genomic_DNA"/>
</dbReference>
<accession>A0A1M7ZXM0</accession>
<dbReference type="GO" id="GO:0005886">
    <property type="term" value="C:plasma membrane"/>
    <property type="evidence" value="ECO:0007669"/>
    <property type="project" value="TreeGrafter"/>
</dbReference>
<dbReference type="NCBIfam" id="TIGR01730">
    <property type="entry name" value="RND_mfp"/>
    <property type="match status" value="1"/>
</dbReference>
<dbReference type="Pfam" id="PF25876">
    <property type="entry name" value="HH_MFP_RND"/>
    <property type="match status" value="1"/>
</dbReference>
<dbReference type="SUPFAM" id="SSF111369">
    <property type="entry name" value="HlyD-like secretion proteins"/>
    <property type="match status" value="1"/>
</dbReference>
<dbReference type="RefSeq" id="WP_073583905.1">
    <property type="nucleotide sequence ID" value="NZ_CBCSEA010000005.1"/>
</dbReference>
<dbReference type="AlphaFoldDB" id="A0A1M7ZXM0"/>
<dbReference type="Gene3D" id="2.40.30.170">
    <property type="match status" value="1"/>
</dbReference>
<dbReference type="Pfam" id="PF25944">
    <property type="entry name" value="Beta-barrel_RND"/>
    <property type="match status" value="1"/>
</dbReference>
<evidence type="ECO:0000259" key="2">
    <source>
        <dbReference type="Pfam" id="PF25876"/>
    </source>
</evidence>
<organism evidence="5 6">
    <name type="scientific">Flavobacterium cucumis</name>
    <dbReference type="NCBI Taxonomy" id="416016"/>
    <lineage>
        <taxon>Bacteria</taxon>
        <taxon>Pseudomonadati</taxon>
        <taxon>Bacteroidota</taxon>
        <taxon>Flavobacteriia</taxon>
        <taxon>Flavobacteriales</taxon>
        <taxon>Flavobacteriaceae</taxon>
        <taxon>Flavobacterium</taxon>
    </lineage>
</organism>
<evidence type="ECO:0000313" key="5">
    <source>
        <dbReference type="EMBL" id="SHO73624.1"/>
    </source>
</evidence>
<dbReference type="Pfam" id="PF25967">
    <property type="entry name" value="RND-MFP_C"/>
    <property type="match status" value="1"/>
</dbReference>
<dbReference type="Gene3D" id="1.10.287.470">
    <property type="entry name" value="Helix hairpin bin"/>
    <property type="match status" value="1"/>
</dbReference>
<feature type="domain" description="Multidrug resistance protein MdtA-like C-terminal permuted SH3" evidence="4">
    <location>
        <begin position="275"/>
        <end position="335"/>
    </location>
</feature>
<dbReference type="GO" id="GO:0030313">
    <property type="term" value="C:cell envelope"/>
    <property type="evidence" value="ECO:0007669"/>
    <property type="project" value="UniProtKB-SubCell"/>
</dbReference>
<comment type="similarity">
    <text evidence="1">Belongs to the membrane fusion protein (MFP) (TC 8.A.1) family.</text>
</comment>
<proteinExistence type="inferred from homology"/>
<evidence type="ECO:0000313" key="6">
    <source>
        <dbReference type="Proteomes" id="UP000184611"/>
    </source>
</evidence>
<dbReference type="Gene3D" id="2.40.420.20">
    <property type="match status" value="1"/>
</dbReference>
<dbReference type="GO" id="GO:0022857">
    <property type="term" value="F:transmembrane transporter activity"/>
    <property type="evidence" value="ECO:0007669"/>
    <property type="project" value="InterPro"/>
</dbReference>
<dbReference type="OrthoDB" id="9801814at2"/>